<dbReference type="InterPro" id="IPR000757">
    <property type="entry name" value="Beta-glucanase-like"/>
</dbReference>
<dbReference type="PANTHER" id="PTHR10963:SF55">
    <property type="entry name" value="GLYCOSIDE HYDROLASE FAMILY 16 PROTEIN"/>
    <property type="match status" value="1"/>
</dbReference>
<dbReference type="Pfam" id="PF00722">
    <property type="entry name" value="Glyco_hydro_16"/>
    <property type="match status" value="1"/>
</dbReference>
<gene>
    <name evidence="4" type="ORF">C8N40_11229</name>
</gene>
<name>A0A2T5YCI5_9BACT</name>
<dbReference type="RefSeq" id="WP_108213499.1">
    <property type="nucleotide sequence ID" value="NZ_QBKI01000012.1"/>
</dbReference>
<dbReference type="GO" id="GO:0004553">
    <property type="term" value="F:hydrolase activity, hydrolyzing O-glycosyl compounds"/>
    <property type="evidence" value="ECO:0007669"/>
    <property type="project" value="InterPro"/>
</dbReference>
<dbReference type="CDD" id="cd08023">
    <property type="entry name" value="GH16_laminarinase_like"/>
    <property type="match status" value="1"/>
</dbReference>
<reference evidence="4 5" key="1">
    <citation type="submission" date="2018-04" db="EMBL/GenBank/DDBJ databases">
        <title>Genomic Encyclopedia of Archaeal and Bacterial Type Strains, Phase II (KMG-II): from individual species to whole genera.</title>
        <authorList>
            <person name="Goeker M."/>
        </authorList>
    </citation>
    <scope>NUCLEOTIDE SEQUENCE [LARGE SCALE GENOMIC DNA]</scope>
    <source>
        <strain evidence="4 5">DSM 100162</strain>
    </source>
</reference>
<dbReference type="Gene3D" id="2.60.120.200">
    <property type="match status" value="1"/>
</dbReference>
<evidence type="ECO:0000313" key="4">
    <source>
        <dbReference type="EMBL" id="PTX14182.1"/>
    </source>
</evidence>
<keyword evidence="5" id="KW-1185">Reference proteome</keyword>
<feature type="chain" id="PRO_5015599859" evidence="2">
    <location>
        <begin position="24"/>
        <end position="281"/>
    </location>
</feature>
<dbReference type="SUPFAM" id="SSF49899">
    <property type="entry name" value="Concanavalin A-like lectins/glucanases"/>
    <property type="match status" value="1"/>
</dbReference>
<evidence type="ECO:0000256" key="2">
    <source>
        <dbReference type="SAM" id="SignalP"/>
    </source>
</evidence>
<comment type="similarity">
    <text evidence="1">Belongs to the glycosyl hydrolase 16 family.</text>
</comment>
<dbReference type="OrthoDB" id="9776255at2"/>
<protein>
    <submittedName>
        <fullName evidence="4">Glycosyl hydrolase family 16</fullName>
    </submittedName>
</protein>
<dbReference type="InterPro" id="IPR013320">
    <property type="entry name" value="ConA-like_dom_sf"/>
</dbReference>
<sequence length="281" mass="32192">MTKTFPLFIALLLFAGIWQPAAAQTRKKGWKLVWQDEFRYKGLPDPKKWGYEVGHIRNQEKQYYTDARKENVWVQDGVLTITGRKETYPNAAYAPHAEDWKKQDAVAQYTSASINTLGRASWKYGRVEVRAKLPQGGGIWPAIWMMGVNRSEVGWPYCGEIDVLEFIGSQPGQIHGTVHYPGTPPHRSTSNGGKTTGENLHTEFHVYAMEWDEEKITIFFDDQPYHTFSLNMAGEGADNPFRKPFYLLINLAMGADWPGPVDDKVLPQQYVVDYVRVYQKR</sequence>
<proteinExistence type="inferred from homology"/>
<dbReference type="PANTHER" id="PTHR10963">
    <property type="entry name" value="GLYCOSYL HYDROLASE-RELATED"/>
    <property type="match status" value="1"/>
</dbReference>
<dbReference type="GO" id="GO:0005975">
    <property type="term" value="P:carbohydrate metabolic process"/>
    <property type="evidence" value="ECO:0007669"/>
    <property type="project" value="InterPro"/>
</dbReference>
<keyword evidence="4" id="KW-0378">Hydrolase</keyword>
<comment type="caution">
    <text evidence="4">The sequence shown here is derived from an EMBL/GenBank/DDBJ whole genome shotgun (WGS) entry which is preliminary data.</text>
</comment>
<dbReference type="InterPro" id="IPR050546">
    <property type="entry name" value="Glycosyl_Hydrlase_16"/>
</dbReference>
<dbReference type="EMBL" id="QBKI01000012">
    <property type="protein sequence ID" value="PTX14182.1"/>
    <property type="molecule type" value="Genomic_DNA"/>
</dbReference>
<organism evidence="4 5">
    <name type="scientific">Pontibacter mucosus</name>
    <dbReference type="NCBI Taxonomy" id="1649266"/>
    <lineage>
        <taxon>Bacteria</taxon>
        <taxon>Pseudomonadati</taxon>
        <taxon>Bacteroidota</taxon>
        <taxon>Cytophagia</taxon>
        <taxon>Cytophagales</taxon>
        <taxon>Hymenobacteraceae</taxon>
        <taxon>Pontibacter</taxon>
    </lineage>
</organism>
<feature type="domain" description="GH16" evidence="3">
    <location>
        <begin position="12"/>
        <end position="281"/>
    </location>
</feature>
<feature type="signal peptide" evidence="2">
    <location>
        <begin position="1"/>
        <end position="23"/>
    </location>
</feature>
<dbReference type="Proteomes" id="UP000244225">
    <property type="component" value="Unassembled WGS sequence"/>
</dbReference>
<evidence type="ECO:0000313" key="5">
    <source>
        <dbReference type="Proteomes" id="UP000244225"/>
    </source>
</evidence>
<evidence type="ECO:0000256" key="1">
    <source>
        <dbReference type="ARBA" id="ARBA00006865"/>
    </source>
</evidence>
<keyword evidence="2" id="KW-0732">Signal</keyword>
<accession>A0A2T5YCI5</accession>
<dbReference type="AlphaFoldDB" id="A0A2T5YCI5"/>
<dbReference type="PROSITE" id="PS51762">
    <property type="entry name" value="GH16_2"/>
    <property type="match status" value="1"/>
</dbReference>
<evidence type="ECO:0000259" key="3">
    <source>
        <dbReference type="PROSITE" id="PS51762"/>
    </source>
</evidence>